<name>A0A0A2L903_PENIT</name>
<feature type="region of interest" description="Disordered" evidence="1">
    <location>
        <begin position="204"/>
        <end position="232"/>
    </location>
</feature>
<evidence type="ECO:0000256" key="2">
    <source>
        <dbReference type="SAM" id="SignalP"/>
    </source>
</evidence>
<feature type="compositionally biased region" description="Low complexity" evidence="1">
    <location>
        <begin position="51"/>
        <end position="115"/>
    </location>
</feature>
<dbReference type="Proteomes" id="UP000030104">
    <property type="component" value="Unassembled WGS sequence"/>
</dbReference>
<dbReference type="PhylomeDB" id="A0A0A2L903"/>
<sequence>MRFTTATIALFAGLAIAADQTVYETDEVTITSCAPTVTDCPARKGGAGVEPTGSTTPSSAPAAVTTPAGEGSETASETSAVSTETSAWSTEASTWSTEASTWSSVPTWAPSSAPSAPAPGAPAPSAPGAPDAPAPSAPGAPGAPAPSAPSAPGAPAPSAPSAPGAPAPEVSSTVIAITTCVPTVIYSTVPVTAGIPAGSNVPAGSNIPHGPTGGVPHVPSSSKGVPTGAAVSPAPSVPAFNAGATLSGSLGFAGAAAVAAFFL</sequence>
<feature type="signal peptide" evidence="2">
    <location>
        <begin position="1"/>
        <end position="17"/>
    </location>
</feature>
<organism evidence="3 4">
    <name type="scientific">Penicillium italicum</name>
    <name type="common">Blue mold</name>
    <dbReference type="NCBI Taxonomy" id="40296"/>
    <lineage>
        <taxon>Eukaryota</taxon>
        <taxon>Fungi</taxon>
        <taxon>Dikarya</taxon>
        <taxon>Ascomycota</taxon>
        <taxon>Pezizomycotina</taxon>
        <taxon>Eurotiomycetes</taxon>
        <taxon>Eurotiomycetidae</taxon>
        <taxon>Eurotiales</taxon>
        <taxon>Aspergillaceae</taxon>
        <taxon>Penicillium</taxon>
    </lineage>
</organism>
<feature type="chain" id="PRO_5002002121" description="GPI anchored serine-rich protein" evidence="2">
    <location>
        <begin position="18"/>
        <end position="263"/>
    </location>
</feature>
<comment type="caution">
    <text evidence="3">The sequence shown here is derived from an EMBL/GenBank/DDBJ whole genome shotgun (WGS) entry which is preliminary data.</text>
</comment>
<gene>
    <name evidence="3" type="ORF">PITC_088730</name>
</gene>
<dbReference type="HOGENOM" id="CLU_067145_1_0_1"/>
<accession>A0A0A2L903</accession>
<keyword evidence="2" id="KW-0732">Signal</keyword>
<dbReference type="EMBL" id="JQGA01000244">
    <property type="protein sequence ID" value="KGO76459.1"/>
    <property type="molecule type" value="Genomic_DNA"/>
</dbReference>
<evidence type="ECO:0000313" key="3">
    <source>
        <dbReference type="EMBL" id="KGO76459.1"/>
    </source>
</evidence>
<feature type="compositionally biased region" description="Pro residues" evidence="1">
    <location>
        <begin position="116"/>
        <end position="166"/>
    </location>
</feature>
<keyword evidence="4" id="KW-1185">Reference proteome</keyword>
<dbReference type="OrthoDB" id="3565477at2759"/>
<feature type="compositionally biased region" description="Low complexity" evidence="1">
    <location>
        <begin position="208"/>
        <end position="232"/>
    </location>
</feature>
<evidence type="ECO:0000313" key="4">
    <source>
        <dbReference type="Proteomes" id="UP000030104"/>
    </source>
</evidence>
<dbReference type="AlphaFoldDB" id="A0A0A2L903"/>
<dbReference type="STRING" id="40296.A0A0A2L903"/>
<reference evidence="3 4" key="1">
    <citation type="journal article" date="2015" name="Mol. Plant Microbe Interact.">
        <title>Genome, transcriptome, and functional analyses of Penicillium expansum provide new insights into secondary metabolism and pathogenicity.</title>
        <authorList>
            <person name="Ballester A.R."/>
            <person name="Marcet-Houben M."/>
            <person name="Levin E."/>
            <person name="Sela N."/>
            <person name="Selma-Lazaro C."/>
            <person name="Carmona L."/>
            <person name="Wisniewski M."/>
            <person name="Droby S."/>
            <person name="Gonzalez-Candelas L."/>
            <person name="Gabaldon T."/>
        </authorList>
    </citation>
    <scope>NUCLEOTIDE SEQUENCE [LARGE SCALE GENOMIC DNA]</scope>
    <source>
        <strain evidence="3 4">PHI-1</strain>
    </source>
</reference>
<feature type="region of interest" description="Disordered" evidence="1">
    <location>
        <begin position="38"/>
        <end position="168"/>
    </location>
</feature>
<proteinExistence type="predicted"/>
<dbReference type="OMA" id="YSTITGP"/>
<evidence type="ECO:0008006" key="5">
    <source>
        <dbReference type="Google" id="ProtNLM"/>
    </source>
</evidence>
<protein>
    <recommendedName>
        <fullName evidence="5">GPI anchored serine-rich protein</fullName>
    </recommendedName>
</protein>
<evidence type="ECO:0000256" key="1">
    <source>
        <dbReference type="SAM" id="MobiDB-lite"/>
    </source>
</evidence>